<organism evidence="1 2">
    <name type="scientific">Streptomyces telluris</name>
    <dbReference type="NCBI Taxonomy" id="2720021"/>
    <lineage>
        <taxon>Bacteria</taxon>
        <taxon>Bacillati</taxon>
        <taxon>Actinomycetota</taxon>
        <taxon>Actinomycetes</taxon>
        <taxon>Kitasatosporales</taxon>
        <taxon>Streptomycetaceae</taxon>
        <taxon>Streptomyces</taxon>
    </lineage>
</organism>
<evidence type="ECO:0000313" key="2">
    <source>
        <dbReference type="Proteomes" id="UP001142374"/>
    </source>
</evidence>
<dbReference type="InterPro" id="IPR011009">
    <property type="entry name" value="Kinase-like_dom_sf"/>
</dbReference>
<keyword evidence="2" id="KW-1185">Reference proteome</keyword>
<dbReference type="RefSeq" id="WP_168096243.1">
    <property type="nucleotide sequence ID" value="NZ_JAATER010000603.1"/>
</dbReference>
<proteinExistence type="predicted"/>
<reference evidence="1" key="1">
    <citation type="submission" date="2022-06" db="EMBL/GenBank/DDBJ databases">
        <title>WGS of actinobacteria.</title>
        <authorList>
            <person name="Thawai C."/>
        </authorList>
    </citation>
    <scope>NUCLEOTIDE SEQUENCE</scope>
    <source>
        <strain evidence="1">AA8</strain>
    </source>
</reference>
<comment type="caution">
    <text evidence="1">The sequence shown here is derived from an EMBL/GenBank/DDBJ whole genome shotgun (WGS) entry which is preliminary data.</text>
</comment>
<dbReference type="EMBL" id="JANIID010000027">
    <property type="protein sequence ID" value="MCQ8773075.1"/>
    <property type="molecule type" value="Genomic_DNA"/>
</dbReference>
<dbReference type="Proteomes" id="UP001142374">
    <property type="component" value="Unassembled WGS sequence"/>
</dbReference>
<evidence type="ECO:0000313" key="1">
    <source>
        <dbReference type="EMBL" id="MCQ8773075.1"/>
    </source>
</evidence>
<accession>A0A9X2LP39</accession>
<dbReference type="AlphaFoldDB" id="A0A9X2LP39"/>
<gene>
    <name evidence="1" type="ORF">NQU55_25395</name>
</gene>
<name>A0A9X2LP39_9ACTN</name>
<protein>
    <submittedName>
        <fullName evidence="1">Uncharacterized protein</fullName>
    </submittedName>
</protein>
<dbReference type="SUPFAM" id="SSF56112">
    <property type="entry name" value="Protein kinase-like (PK-like)"/>
    <property type="match status" value="1"/>
</dbReference>
<sequence>MEHPALPEGVLQGDPQHRNALHDGDGAVLCDWDTLSLGQPEWALVTIEVHCRRFGHGTTHYNDFATAYGYDVTSLPGYETLRDLRELRMVTTNARKTHRTPGSLAKIERRIEGLRHSDTDLPWNIL</sequence>